<dbReference type="EMBL" id="BGZK01001687">
    <property type="protein sequence ID" value="GBP84568.1"/>
    <property type="molecule type" value="Genomic_DNA"/>
</dbReference>
<name>A0A4C1Z9L8_EUMVA</name>
<protein>
    <submittedName>
        <fullName evidence="2">Uncharacterized protein</fullName>
    </submittedName>
</protein>
<dbReference type="Proteomes" id="UP000299102">
    <property type="component" value="Unassembled WGS sequence"/>
</dbReference>
<keyword evidence="3" id="KW-1185">Reference proteome</keyword>
<evidence type="ECO:0000313" key="2">
    <source>
        <dbReference type="EMBL" id="GBP84568.1"/>
    </source>
</evidence>
<reference evidence="2 3" key="1">
    <citation type="journal article" date="2019" name="Commun. Biol.">
        <title>The bagworm genome reveals a unique fibroin gene that provides high tensile strength.</title>
        <authorList>
            <person name="Kono N."/>
            <person name="Nakamura H."/>
            <person name="Ohtoshi R."/>
            <person name="Tomita M."/>
            <person name="Numata K."/>
            <person name="Arakawa K."/>
        </authorList>
    </citation>
    <scope>NUCLEOTIDE SEQUENCE [LARGE SCALE GENOMIC DNA]</scope>
</reference>
<organism evidence="2 3">
    <name type="scientific">Eumeta variegata</name>
    <name type="common">Bagworm moth</name>
    <name type="synonym">Eumeta japonica</name>
    <dbReference type="NCBI Taxonomy" id="151549"/>
    <lineage>
        <taxon>Eukaryota</taxon>
        <taxon>Metazoa</taxon>
        <taxon>Ecdysozoa</taxon>
        <taxon>Arthropoda</taxon>
        <taxon>Hexapoda</taxon>
        <taxon>Insecta</taxon>
        <taxon>Pterygota</taxon>
        <taxon>Neoptera</taxon>
        <taxon>Endopterygota</taxon>
        <taxon>Lepidoptera</taxon>
        <taxon>Glossata</taxon>
        <taxon>Ditrysia</taxon>
        <taxon>Tineoidea</taxon>
        <taxon>Psychidae</taxon>
        <taxon>Oiketicinae</taxon>
        <taxon>Eumeta</taxon>
    </lineage>
</organism>
<evidence type="ECO:0000313" key="3">
    <source>
        <dbReference type="Proteomes" id="UP000299102"/>
    </source>
</evidence>
<evidence type="ECO:0000256" key="1">
    <source>
        <dbReference type="SAM" id="Phobius"/>
    </source>
</evidence>
<comment type="caution">
    <text evidence="2">The sequence shown here is derived from an EMBL/GenBank/DDBJ whole genome shotgun (WGS) entry which is preliminary data.</text>
</comment>
<gene>
    <name evidence="2" type="ORF">EVAR_89551_1</name>
</gene>
<accession>A0A4C1Z9L8</accession>
<keyword evidence="1" id="KW-1133">Transmembrane helix</keyword>
<dbReference type="PROSITE" id="PS51257">
    <property type="entry name" value="PROKAR_LIPOPROTEIN"/>
    <property type="match status" value="1"/>
</dbReference>
<proteinExistence type="predicted"/>
<keyword evidence="1" id="KW-0472">Membrane</keyword>
<dbReference type="AlphaFoldDB" id="A0A4C1Z9L8"/>
<keyword evidence="1" id="KW-0812">Transmembrane</keyword>
<feature type="transmembrane region" description="Helical" evidence="1">
    <location>
        <begin position="91"/>
        <end position="109"/>
    </location>
</feature>
<sequence>MIKKYRSTQKASCRPRLRPHGHTINAFISCIDQLALNHDPDGYPILRSVSGPAIMTINPIRDSHFGSVPDPNRDFDLDTASCSDYGHAFEFLLPVAFVFAISIPLRFTVPI</sequence>